<accession>A0A438FSS8</accession>
<dbReference type="Proteomes" id="UP000288805">
    <property type="component" value="Unassembled WGS sequence"/>
</dbReference>
<protein>
    <recommendedName>
        <fullName evidence="1">Reverse transcriptase zinc-binding domain-containing protein</fullName>
    </recommendedName>
</protein>
<dbReference type="AlphaFoldDB" id="A0A438FSS8"/>
<evidence type="ECO:0000259" key="1">
    <source>
        <dbReference type="Pfam" id="PF13966"/>
    </source>
</evidence>
<organism evidence="2 3">
    <name type="scientific">Vitis vinifera</name>
    <name type="common">Grape</name>
    <dbReference type="NCBI Taxonomy" id="29760"/>
    <lineage>
        <taxon>Eukaryota</taxon>
        <taxon>Viridiplantae</taxon>
        <taxon>Streptophyta</taxon>
        <taxon>Embryophyta</taxon>
        <taxon>Tracheophyta</taxon>
        <taxon>Spermatophyta</taxon>
        <taxon>Magnoliopsida</taxon>
        <taxon>eudicotyledons</taxon>
        <taxon>Gunneridae</taxon>
        <taxon>Pentapetalae</taxon>
        <taxon>rosids</taxon>
        <taxon>Vitales</taxon>
        <taxon>Vitaceae</taxon>
        <taxon>Viteae</taxon>
        <taxon>Vitis</taxon>
    </lineage>
</organism>
<reference evidence="2 3" key="1">
    <citation type="journal article" date="2018" name="PLoS Genet.">
        <title>Population sequencing reveals clonal diversity and ancestral inbreeding in the grapevine cultivar Chardonnay.</title>
        <authorList>
            <person name="Roach M.J."/>
            <person name="Johnson D.L."/>
            <person name="Bohlmann J."/>
            <person name="van Vuuren H.J."/>
            <person name="Jones S.J."/>
            <person name="Pretorius I.S."/>
            <person name="Schmidt S.A."/>
            <person name="Borneman A.R."/>
        </authorList>
    </citation>
    <scope>NUCLEOTIDE SEQUENCE [LARGE SCALE GENOMIC DNA]</scope>
    <source>
        <strain evidence="3">cv. Chardonnay</strain>
        <tissue evidence="2">Leaf</tissue>
    </source>
</reference>
<dbReference type="Pfam" id="PF13966">
    <property type="entry name" value="zf-RVT"/>
    <property type="match status" value="1"/>
</dbReference>
<dbReference type="InterPro" id="IPR026960">
    <property type="entry name" value="RVT-Znf"/>
</dbReference>
<evidence type="ECO:0000313" key="3">
    <source>
        <dbReference type="Proteomes" id="UP000288805"/>
    </source>
</evidence>
<dbReference type="EMBL" id="QGNW01000753">
    <property type="protein sequence ID" value="RVW63007.1"/>
    <property type="molecule type" value="Genomic_DNA"/>
</dbReference>
<comment type="caution">
    <text evidence="2">The sequence shown here is derived from an EMBL/GenBank/DDBJ whole genome shotgun (WGS) entry which is preliminary data.</text>
</comment>
<name>A0A438FSS8_VITVI</name>
<gene>
    <name evidence="2" type="ORF">CK203_059285</name>
</gene>
<proteinExistence type="predicted"/>
<dbReference type="PANTHER" id="PTHR33116:SF78">
    <property type="entry name" value="OS12G0587133 PROTEIN"/>
    <property type="match status" value="1"/>
</dbReference>
<evidence type="ECO:0000313" key="2">
    <source>
        <dbReference type="EMBL" id="RVW63007.1"/>
    </source>
</evidence>
<feature type="domain" description="Reverse transcriptase zinc-binding" evidence="1">
    <location>
        <begin position="113"/>
        <end position="160"/>
    </location>
</feature>
<sequence>MSMLQLPQVVRLRLEKIQRDFLLGWGLEKKPYLVKWSTVCSDKKKGGLVVRCLSKLNKALLALVTSKEAWVAEVWDATGEDGGWNPRFSRRFNDWEMEMVERFIFSLQGKRELWRAAAQSRSQKASFGALVFLLRCYLCGIAEETVDHLLIHCTKARALWELLFNLFGVMWVLPSSVKEILLRWHGVFVGKK</sequence>
<dbReference type="PANTHER" id="PTHR33116">
    <property type="entry name" value="REVERSE TRANSCRIPTASE ZINC-BINDING DOMAIN-CONTAINING PROTEIN-RELATED-RELATED"/>
    <property type="match status" value="1"/>
</dbReference>